<dbReference type="InterPro" id="IPR026191">
    <property type="entry name" value="LRIF1"/>
</dbReference>
<dbReference type="Proteomes" id="UP000261620">
    <property type="component" value="Unplaced"/>
</dbReference>
<dbReference type="GO" id="GO:0042974">
    <property type="term" value="F:nuclear retinoic acid receptor binding"/>
    <property type="evidence" value="ECO:0007669"/>
    <property type="project" value="InterPro"/>
</dbReference>
<accession>A0A3Q3X728</accession>
<organism evidence="2 3">
    <name type="scientific">Mola mola</name>
    <name type="common">Ocean sunfish</name>
    <name type="synonym">Tetraodon mola</name>
    <dbReference type="NCBI Taxonomy" id="94237"/>
    <lineage>
        <taxon>Eukaryota</taxon>
        <taxon>Metazoa</taxon>
        <taxon>Chordata</taxon>
        <taxon>Craniata</taxon>
        <taxon>Vertebrata</taxon>
        <taxon>Euteleostomi</taxon>
        <taxon>Actinopterygii</taxon>
        <taxon>Neopterygii</taxon>
        <taxon>Teleostei</taxon>
        <taxon>Neoteleostei</taxon>
        <taxon>Acanthomorphata</taxon>
        <taxon>Eupercaria</taxon>
        <taxon>Tetraodontiformes</taxon>
        <taxon>Molidae</taxon>
        <taxon>Mola</taxon>
    </lineage>
</organism>
<evidence type="ECO:0000313" key="2">
    <source>
        <dbReference type="Ensembl" id="ENSMMOP00000026818.1"/>
    </source>
</evidence>
<feature type="region of interest" description="Disordered" evidence="1">
    <location>
        <begin position="422"/>
        <end position="446"/>
    </location>
</feature>
<evidence type="ECO:0000313" key="3">
    <source>
        <dbReference type="Proteomes" id="UP000261620"/>
    </source>
</evidence>
<name>A0A3Q3X728_MOLML</name>
<sequence length="516" mass="56324">SKIHKEGAPLRPIVSSINSVTYNIAKHLSGILGTGVFYQAMPAVGADGKNIMKLIPVQMVNRQFYQMIRKVSLINGLPNQVGPDICSSLKKCPQQQKTVNLISKVPPVPTPAANCENPRFSSQLPVTVTSPALPRGQYLQIPPNAQVRTVPGSELPLVIKKQIFTTSANSSPGSGLPSVVYVSPINTVNQSVTSPSDSALQSLKLVSKTPNVTYSGHPSKGPQKHLKLVPKVAQRPNSPLKWMVEEEDNPVSPSLDPLNSPSMTSEILLAVAERENASRHCNVITKPTSQSSQSKSGQGQENALVMCNGKVYFVAKNSSHIKLKSNHLSTLKCSSGQKPLKGNPRAVESQPVIGFVEPIDEDFLSTDENDIPNSQDMDVGPQTLTCVDVNTNTRRMGRTRKRTMCPCCIPCTEIPAVKSNAKSLEPEKWSPTAEKMSKKGGRAKVVRKDEKTSGRLVCLTAKNRQKCKPLEVPATDNLSTRSMECDELTRLEKIERLKRLLREKEAALELMRNSMS</sequence>
<dbReference type="Ensembl" id="ENSMMOT00000027273.1">
    <property type="protein sequence ID" value="ENSMMOP00000026818.1"/>
    <property type="gene ID" value="ENSMMOG00000020273.1"/>
</dbReference>
<reference evidence="2" key="2">
    <citation type="submission" date="2025-09" db="UniProtKB">
        <authorList>
            <consortium name="Ensembl"/>
        </authorList>
    </citation>
    <scope>IDENTIFICATION</scope>
</reference>
<evidence type="ECO:0000256" key="1">
    <source>
        <dbReference type="SAM" id="MobiDB-lite"/>
    </source>
</evidence>
<dbReference type="GO" id="GO:0006355">
    <property type="term" value="P:regulation of DNA-templated transcription"/>
    <property type="evidence" value="ECO:0007669"/>
    <property type="project" value="InterPro"/>
</dbReference>
<dbReference type="PANTHER" id="PTHR16131:SF2">
    <property type="entry name" value="LIGAND-DEPENDENT NUCLEAR RECEPTOR-INTERACTING FACTOR 1"/>
    <property type="match status" value="1"/>
</dbReference>
<evidence type="ECO:0008006" key="4">
    <source>
        <dbReference type="Google" id="ProtNLM"/>
    </source>
</evidence>
<keyword evidence="3" id="KW-1185">Reference proteome</keyword>
<dbReference type="STRING" id="94237.ENSMMOP00000026818"/>
<reference evidence="2" key="1">
    <citation type="submission" date="2025-08" db="UniProtKB">
        <authorList>
            <consortium name="Ensembl"/>
        </authorList>
    </citation>
    <scope>IDENTIFICATION</scope>
</reference>
<dbReference type="AlphaFoldDB" id="A0A3Q3X728"/>
<protein>
    <recommendedName>
        <fullName evidence="4">Ligand dependent nuclear receptor interacting factor 1</fullName>
    </recommendedName>
</protein>
<dbReference type="Pfam" id="PF15741">
    <property type="entry name" value="LRIF1"/>
    <property type="match status" value="2"/>
</dbReference>
<proteinExistence type="predicted"/>
<dbReference type="PANTHER" id="PTHR16131">
    <property type="entry name" value="LIGAND-DEPENDENT NUCLEAR RECEPTOR-INTERACTING FACTOR 1"/>
    <property type="match status" value="1"/>
</dbReference>
<dbReference type="OMA" id="CELLCHT"/>